<protein>
    <recommendedName>
        <fullName evidence="3">Phage protein</fullName>
    </recommendedName>
</protein>
<sequence length="95" mass="10411">MTDTRDITLEVGDKEFTFALTPQDVTKYFNAVTQTNKVSPANNLLVTTVKQEERASLKAQLGNPVLVMQLAGALLEEYGPDVEITVKKPSTTPND</sequence>
<evidence type="ECO:0000313" key="2">
    <source>
        <dbReference type="Proteomes" id="UP000032210"/>
    </source>
</evidence>
<reference evidence="1 2" key="1">
    <citation type="submission" date="2015-01" db="EMBL/GenBank/DDBJ databases">
        <title>Genome sequence of the beneficial rhizobacterium Pseudomonas fluorescens 2-79.</title>
        <authorList>
            <person name="Thuermer A."/>
            <person name="Daniel R."/>
        </authorList>
    </citation>
    <scope>NUCLEOTIDE SEQUENCE [LARGE SCALE GENOMIC DNA]</scope>
    <source>
        <strain evidence="1 2">2-79</strain>
    </source>
</reference>
<dbReference type="Proteomes" id="UP000032210">
    <property type="component" value="Unassembled WGS sequence"/>
</dbReference>
<dbReference type="InterPro" id="IPR024406">
    <property type="entry name" value="TAC-10"/>
</dbReference>
<gene>
    <name evidence="1" type="ORF">PFLU3_11900</name>
</gene>
<dbReference type="Pfam" id="PF10963">
    <property type="entry name" value="Phage_TAC_10"/>
    <property type="match status" value="1"/>
</dbReference>
<comment type="caution">
    <text evidence="1">The sequence shown here is derived from an EMBL/GenBank/DDBJ whole genome shotgun (WGS) entry which is preliminary data.</text>
</comment>
<dbReference type="PATRIC" id="fig|294.125.peg.1224"/>
<dbReference type="AlphaFoldDB" id="A0A0D0TJH3"/>
<proteinExistence type="predicted"/>
<evidence type="ECO:0008006" key="3">
    <source>
        <dbReference type="Google" id="ProtNLM"/>
    </source>
</evidence>
<dbReference type="EMBL" id="JXCQ01000007">
    <property type="protein sequence ID" value="KIR23406.1"/>
    <property type="molecule type" value="Genomic_DNA"/>
</dbReference>
<organism evidence="1 2">
    <name type="scientific">Pseudomonas fluorescens</name>
    <dbReference type="NCBI Taxonomy" id="294"/>
    <lineage>
        <taxon>Bacteria</taxon>
        <taxon>Pseudomonadati</taxon>
        <taxon>Pseudomonadota</taxon>
        <taxon>Gammaproteobacteria</taxon>
        <taxon>Pseudomonadales</taxon>
        <taxon>Pseudomonadaceae</taxon>
        <taxon>Pseudomonas</taxon>
    </lineage>
</organism>
<evidence type="ECO:0000313" key="1">
    <source>
        <dbReference type="EMBL" id="KIR23406.1"/>
    </source>
</evidence>
<name>A0A0D0TJH3_PSEFL</name>
<accession>A0A0D0TJH3</accession>
<dbReference type="RefSeq" id="WP_043047322.1">
    <property type="nucleotide sequence ID" value="NZ_JXCQ01000007.1"/>
</dbReference>